<dbReference type="InterPro" id="IPR051910">
    <property type="entry name" value="ComF/GntX_DNA_util-trans"/>
</dbReference>
<protein>
    <submittedName>
        <fullName evidence="3">Gluconate periplasmic binding protein</fullName>
    </submittedName>
</protein>
<dbReference type="InterPro" id="IPR000836">
    <property type="entry name" value="PRTase_dom"/>
</dbReference>
<evidence type="ECO:0000313" key="4">
    <source>
        <dbReference type="Proteomes" id="UP000002734"/>
    </source>
</evidence>
<dbReference type="KEGG" id="dda:Dd703_0317"/>
<reference evidence="3" key="1">
    <citation type="submission" date="2009-06" db="EMBL/GenBank/DDBJ databases">
        <title>Complete sequence of Dickeya dadantii Ech703.</title>
        <authorList>
            <consortium name="US DOE Joint Genome Institute"/>
            <person name="Lucas S."/>
            <person name="Copeland A."/>
            <person name="Lapidus A."/>
            <person name="Glavina del Rio T."/>
            <person name="Dalin E."/>
            <person name="Tice H."/>
            <person name="Bruce D."/>
            <person name="Goodwin L."/>
            <person name="Pitluck S."/>
            <person name="Chertkov O."/>
            <person name="Brettin T."/>
            <person name="Detter J.C."/>
            <person name="Han C."/>
            <person name="Larimer F."/>
            <person name="Land M."/>
            <person name="Hauser L."/>
            <person name="Kyrpides N."/>
            <person name="Mikhailova N."/>
            <person name="Balakrishnan V."/>
            <person name="Glasner J."/>
            <person name="Perna N.T."/>
        </authorList>
    </citation>
    <scope>NUCLEOTIDE SEQUENCE [LARGE SCALE GENOMIC DNA]</scope>
    <source>
        <strain evidence="3">Ech703</strain>
    </source>
</reference>
<comment type="similarity">
    <text evidence="1">Belongs to the ComF/GntX family.</text>
</comment>
<evidence type="ECO:0000313" key="3">
    <source>
        <dbReference type="EMBL" id="ACS84133.1"/>
    </source>
</evidence>
<dbReference type="HOGENOM" id="CLU_054549_0_2_6"/>
<dbReference type="SUPFAM" id="SSF53271">
    <property type="entry name" value="PRTase-like"/>
    <property type="match status" value="1"/>
</dbReference>
<dbReference type="AlphaFoldDB" id="C6C7Y8"/>
<accession>C6C7Y8</accession>
<name>C6C7Y8_MUSP7</name>
<gene>
    <name evidence="3" type="ordered locus">Dd703_0317</name>
</gene>
<keyword evidence="4" id="KW-1185">Reference proteome</keyword>
<proteinExistence type="inferred from homology"/>
<evidence type="ECO:0000259" key="2">
    <source>
        <dbReference type="Pfam" id="PF00156"/>
    </source>
</evidence>
<dbReference type="PANTHER" id="PTHR47505">
    <property type="entry name" value="DNA UTILIZATION PROTEIN YHGH"/>
    <property type="match status" value="1"/>
</dbReference>
<dbReference type="RefSeq" id="WP_012763956.1">
    <property type="nucleotide sequence ID" value="NC_012880.1"/>
</dbReference>
<sequence>MLTPMARCWLCQQSLYDSHHGICSHCLRHLPQPPVCCPRCGLPAANRVLPCGRCLQHPPAWHRLLLVGDYQPPFNQLIWHFKLQGKTELAPALARLLLLCWLERRRQMALTRPDDLPRPDMLLTVPLHRWRHWRRGFNQSDLLARHLAHWVGCAYHPDVLARTRNTAQQRTLPAAARRRNLKGAFECRMALDGKRVALLDDVVTTGSTVEEISRTLLAAGAAQVQIWCLCRTL</sequence>
<dbReference type="Proteomes" id="UP000002734">
    <property type="component" value="Chromosome"/>
</dbReference>
<feature type="domain" description="Phosphoribosyltransferase" evidence="2">
    <location>
        <begin position="190"/>
        <end position="231"/>
    </location>
</feature>
<dbReference type="PANTHER" id="PTHR47505:SF1">
    <property type="entry name" value="DNA UTILIZATION PROTEIN YHGH"/>
    <property type="match status" value="1"/>
</dbReference>
<dbReference type="STRING" id="579405.Dd703_0317"/>
<dbReference type="NCBIfam" id="NF008616">
    <property type="entry name" value="PRK11595.1"/>
    <property type="match status" value="1"/>
</dbReference>
<evidence type="ECO:0000256" key="1">
    <source>
        <dbReference type="ARBA" id="ARBA00008007"/>
    </source>
</evidence>
<dbReference type="Gene3D" id="3.40.50.2020">
    <property type="match status" value="1"/>
</dbReference>
<organism evidence="3 4">
    <name type="scientific">Musicola paradisiaca (strain Ech703)</name>
    <name type="common">Dickeya paradisiaca</name>
    <name type="synonym">Dickeya dadantii</name>
    <dbReference type="NCBI Taxonomy" id="579405"/>
    <lineage>
        <taxon>Bacteria</taxon>
        <taxon>Pseudomonadati</taxon>
        <taxon>Pseudomonadota</taxon>
        <taxon>Gammaproteobacteria</taxon>
        <taxon>Enterobacterales</taxon>
        <taxon>Pectobacteriaceae</taxon>
        <taxon>Musicola</taxon>
    </lineage>
</organism>
<dbReference type="eggNOG" id="COG1040">
    <property type="taxonomic scope" value="Bacteria"/>
</dbReference>
<dbReference type="CDD" id="cd06223">
    <property type="entry name" value="PRTases_typeI"/>
    <property type="match status" value="1"/>
</dbReference>
<dbReference type="Pfam" id="PF00156">
    <property type="entry name" value="Pribosyltran"/>
    <property type="match status" value="1"/>
</dbReference>
<dbReference type="InterPro" id="IPR029057">
    <property type="entry name" value="PRTase-like"/>
</dbReference>
<dbReference type="EMBL" id="CP001654">
    <property type="protein sequence ID" value="ACS84133.1"/>
    <property type="molecule type" value="Genomic_DNA"/>
</dbReference>